<keyword evidence="5" id="KW-1185">Reference proteome</keyword>
<organism evidence="3 4">
    <name type="scientific">Lysinibacillus irui</name>
    <dbReference type="NCBI Taxonomy" id="2998077"/>
    <lineage>
        <taxon>Bacteria</taxon>
        <taxon>Bacillati</taxon>
        <taxon>Bacillota</taxon>
        <taxon>Bacilli</taxon>
        <taxon>Bacillales</taxon>
        <taxon>Bacillaceae</taxon>
        <taxon>Lysinibacillus</taxon>
    </lineage>
</organism>
<evidence type="ECO:0000313" key="5">
    <source>
        <dbReference type="Proteomes" id="UP001289615"/>
    </source>
</evidence>
<name>A0AAJ5RQW3_9BACI</name>
<evidence type="ECO:0000256" key="1">
    <source>
        <dbReference type="SAM" id="Phobius"/>
    </source>
</evidence>
<reference evidence="2 5" key="2">
    <citation type="submission" date="2023-12" db="EMBL/GenBank/DDBJ databases">
        <title>Genome comparison identifies genes involved in endophytic behavior of Lysinibacillus irui and provides insights into its role as a plant-growth promoting bacterium.</title>
        <authorList>
            <person name="Hilario S."/>
            <person name="Matos I."/>
            <person name="Goncalves M.F.M."/>
            <person name="Pardo C.A."/>
            <person name="Santos M.J."/>
        </authorList>
    </citation>
    <scope>NUCLEOTIDE SEQUENCE [LARGE SCALE GENOMIC DNA]</scope>
    <source>
        <strain evidence="2 5">B3</strain>
    </source>
</reference>
<evidence type="ECO:0000313" key="2">
    <source>
        <dbReference type="EMBL" id="MEA0979002.1"/>
    </source>
</evidence>
<keyword evidence="1" id="KW-0472">Membrane</keyword>
<evidence type="ECO:0000313" key="3">
    <source>
        <dbReference type="EMBL" id="WDV08872.1"/>
    </source>
</evidence>
<sequence length="82" mass="9933">MLVKGYQFKLPLFYWLLLIPTFLLTSYKALFFDWHIQNFSFNELEDFGRYVLVLVTSLIEAFIYVLIIRLIVYLLQKVFNKT</sequence>
<gene>
    <name evidence="3" type="ORF">OU989_10495</name>
    <name evidence="2" type="ORF">U6C28_22145</name>
</gene>
<dbReference type="KEGG" id="liu:OU989_10495"/>
<dbReference type="Proteomes" id="UP001219585">
    <property type="component" value="Chromosome"/>
</dbReference>
<protein>
    <submittedName>
        <fullName evidence="3">Uncharacterized protein</fullName>
    </submittedName>
</protein>
<accession>A0AAJ5RQW3</accession>
<dbReference type="EMBL" id="CP113527">
    <property type="protein sequence ID" value="WDV08872.1"/>
    <property type="molecule type" value="Genomic_DNA"/>
</dbReference>
<keyword evidence="1" id="KW-1133">Transmembrane helix</keyword>
<dbReference type="RefSeq" id="WP_274797097.1">
    <property type="nucleotide sequence ID" value="NZ_CP113527.1"/>
</dbReference>
<keyword evidence="1" id="KW-0812">Transmembrane</keyword>
<dbReference type="AlphaFoldDB" id="A0AAJ5RQW3"/>
<feature type="transmembrane region" description="Helical" evidence="1">
    <location>
        <begin position="12"/>
        <end position="30"/>
    </location>
</feature>
<reference evidence="3" key="1">
    <citation type="submission" date="2022-11" db="EMBL/GenBank/DDBJ databases">
        <title>Lysinibacillus irui.</title>
        <authorList>
            <person name="Akintayo S.O."/>
        </authorList>
    </citation>
    <scope>NUCLEOTIDE SEQUENCE</scope>
    <source>
        <strain evidence="3">IRB4-01</strain>
    </source>
</reference>
<evidence type="ECO:0000313" key="4">
    <source>
        <dbReference type="Proteomes" id="UP001219585"/>
    </source>
</evidence>
<feature type="transmembrane region" description="Helical" evidence="1">
    <location>
        <begin position="50"/>
        <end position="75"/>
    </location>
</feature>
<proteinExistence type="predicted"/>
<dbReference type="Proteomes" id="UP001289615">
    <property type="component" value="Unassembled WGS sequence"/>
</dbReference>
<dbReference type="EMBL" id="JAXUIA010000019">
    <property type="protein sequence ID" value="MEA0979002.1"/>
    <property type="molecule type" value="Genomic_DNA"/>
</dbReference>